<feature type="compositionally biased region" description="Basic and acidic residues" evidence="3">
    <location>
        <begin position="933"/>
        <end position="954"/>
    </location>
</feature>
<comment type="subcellular location">
    <subcellularLocation>
        <location evidence="1">Nucleus</location>
        <location evidence="1">Nuclear pore complex</location>
    </subcellularLocation>
</comment>
<feature type="compositionally biased region" description="Polar residues" evidence="3">
    <location>
        <begin position="332"/>
        <end position="347"/>
    </location>
</feature>
<dbReference type="InterPro" id="IPR025574">
    <property type="entry name" value="Nucleoporin_FG_rpt"/>
</dbReference>
<feature type="compositionally biased region" description="Polar residues" evidence="3">
    <location>
        <begin position="78"/>
        <end position="125"/>
    </location>
</feature>
<feature type="compositionally biased region" description="Low complexity" evidence="3">
    <location>
        <begin position="615"/>
        <end position="666"/>
    </location>
</feature>
<feature type="compositionally biased region" description="Polar residues" evidence="3">
    <location>
        <begin position="725"/>
        <end position="754"/>
    </location>
</feature>
<keyword evidence="2" id="KW-0539">Nucleus</keyword>
<feature type="compositionally biased region" description="Basic and acidic residues" evidence="3">
    <location>
        <begin position="543"/>
        <end position="556"/>
    </location>
</feature>
<comment type="caution">
    <text evidence="4">The sequence shown here is derived from an EMBL/GenBank/DDBJ whole genome shotgun (WGS) entry which is preliminary data.</text>
</comment>
<dbReference type="SUPFAM" id="SSF50729">
    <property type="entry name" value="PH domain-like"/>
    <property type="match status" value="1"/>
</dbReference>
<feature type="compositionally biased region" description="Polar residues" evidence="3">
    <location>
        <begin position="372"/>
        <end position="389"/>
    </location>
</feature>
<keyword evidence="5" id="KW-1185">Reference proteome</keyword>
<keyword evidence="2" id="KW-0811">Translocation</keyword>
<feature type="compositionally biased region" description="Low complexity" evidence="3">
    <location>
        <begin position="521"/>
        <end position="540"/>
    </location>
</feature>
<feature type="compositionally biased region" description="Basic and acidic residues" evidence="3">
    <location>
        <begin position="785"/>
        <end position="804"/>
    </location>
</feature>
<evidence type="ECO:0000256" key="3">
    <source>
        <dbReference type="SAM" id="MobiDB-lite"/>
    </source>
</evidence>
<feature type="compositionally biased region" description="Basic and acidic residues" evidence="3">
    <location>
        <begin position="909"/>
        <end position="923"/>
    </location>
</feature>
<dbReference type="Pfam" id="PF13634">
    <property type="entry name" value="Nucleoporin_FG"/>
    <property type="match status" value="3"/>
</dbReference>
<feature type="compositionally biased region" description="Low complexity" evidence="3">
    <location>
        <begin position="997"/>
        <end position="1006"/>
    </location>
</feature>
<dbReference type="PANTHER" id="PTHR38697">
    <property type="entry name" value="NUCLEAR PORE COMPLEX PROTEIN SIMILAR TO S. CEREVISIAE NUP2 (EUROFUNG)"/>
    <property type="match status" value="1"/>
</dbReference>
<feature type="compositionally biased region" description="Low complexity" evidence="3">
    <location>
        <begin position="576"/>
        <end position="591"/>
    </location>
</feature>
<feature type="compositionally biased region" description="Polar residues" evidence="3">
    <location>
        <begin position="245"/>
        <end position="259"/>
    </location>
</feature>
<dbReference type="EMBL" id="BOLY01000003">
    <property type="protein sequence ID" value="GIZ42062.1"/>
    <property type="molecule type" value="Genomic_DNA"/>
</dbReference>
<sequence length="1206" mass="124429">MSKRGAGNWGGDEERYGGASGADMEGADKPTQATAAQLARRKLLKPKARAGSERGRSDSPAVQPQANPFNAQAANPFTSTSFNFTASQPQQSNGTAYQFGQSTLASANPPQQNGTNNPFSQSSAPTFGGFGASTPQTQPQQNGFNASTSLFNQPSQQNSTPSFGGFGQTQSQPSQQNGTTTPATSFGGFSNASQPINQGGAGMNGNAFNAFGKQQENNNQSSNTFPGFGQKPQENGTPAPGSFNGFGQQTQENGSSRASTPAFGGLFGQKAPEQNDKPASDLFGQKASDTNTKPANPFNGFNGFGQQKSTESSNKSLFPATQAPEQTPKIAATTNMFGQPPSSQAAAPSTGLFGSTTASSTTAPGTGIFGANPSSSTTALGTGLFGSNPSSSAAASNTGLFGSKPATTEPTKSGASIFDNLPKKDTSSLKINFSSADPSQVYRGEDDDDENQTASPEKDAEKQAPPMNIFGNLGQSQQTPKPTSNIFAASSQTPSLFGSTAGQKDANTSTIGATPQKSLFPSSTPAATPAVSSTPATQPPRSLFDRINKPASEETPKAPLFSATPASTSTVKSLFPAATPAGASTPAATPSLFQKPLTPAEDETPKAAPPKNIFAPSAAAPSTPATAPSAPTALFKAPPATAPVARTTAPPANSASTSSSANTAPSKLSDSQQASMKALNEGVLAHLRTQRPDVDWSPIYRYALQMAAQITGRPAPSGAELNPTPAVQPSFAPTSGAFTTGPAKSTSTASNAAPSQPALFAQTPKAAPASASITQVPATAPSKKRLFEEDTDERVPATEKRSKPNETPSYPKLPDTASNTAKLFASTLDKPAASDAAKSTSSSGFTPDTKPLFSASGATASATPATGGFKPTFSNASASTTATTGGFKPTMPAGSAGSSFLSSFGALAKKQEEADRQKRKDNDFDSDEETEEQWAKRDKAEQEEKRRKFEEAAKKAPSFSIGAATPKPATAEAAEKAQGTGDKTWKPESPLKFNNGATTTPAAAPPKFGSLFGSSAANDASSKLSAPATSLDASRATTPGATTDGEPATTTNGDKAAADDGEPSDEPNQPQASDEINDLQPAEREANEVLLEVEDVRTSKMEKDEESGKQIWKPKTRGRFFILKDKSTGKIRMLSRTGAGRTVLNHFANKEATFKVHPKKATMIVASMFVDHLHTNPPGPGQWMFSTPDQDDAAKIAKILTDGTPK</sequence>
<evidence type="ECO:0008006" key="6">
    <source>
        <dbReference type="Google" id="ProtNLM"/>
    </source>
</evidence>
<feature type="compositionally biased region" description="Polar residues" evidence="3">
    <location>
        <begin position="1012"/>
        <end position="1041"/>
    </location>
</feature>
<feature type="compositionally biased region" description="Polar residues" evidence="3">
    <location>
        <begin position="397"/>
        <end position="414"/>
    </location>
</feature>
<gene>
    <name evidence="4" type="ORF">CKM354_000534200</name>
</gene>
<feature type="region of interest" description="Disordered" evidence="3">
    <location>
        <begin position="713"/>
        <end position="1074"/>
    </location>
</feature>
<feature type="compositionally biased region" description="Polar residues" evidence="3">
    <location>
        <begin position="133"/>
        <end position="197"/>
    </location>
</feature>
<feature type="compositionally biased region" description="Polar residues" evidence="3">
    <location>
        <begin position="304"/>
        <end position="316"/>
    </location>
</feature>
<dbReference type="GeneID" id="68290917"/>
<keyword evidence="2" id="KW-0906">Nuclear pore complex</keyword>
<keyword evidence="2" id="KW-0813">Transport</keyword>
<keyword evidence="2" id="KW-0653">Protein transport</keyword>
<organism evidence="4 5">
    <name type="scientific">Cercospora kikuchii</name>
    <dbReference type="NCBI Taxonomy" id="84275"/>
    <lineage>
        <taxon>Eukaryota</taxon>
        <taxon>Fungi</taxon>
        <taxon>Dikarya</taxon>
        <taxon>Ascomycota</taxon>
        <taxon>Pezizomycotina</taxon>
        <taxon>Dothideomycetes</taxon>
        <taxon>Dothideomycetidae</taxon>
        <taxon>Mycosphaerellales</taxon>
        <taxon>Mycosphaerellaceae</taxon>
        <taxon>Cercospora</taxon>
    </lineage>
</organism>
<feature type="compositionally biased region" description="Low complexity" evidence="3">
    <location>
        <begin position="349"/>
        <end position="366"/>
    </location>
</feature>
<dbReference type="Gene3D" id="2.30.29.30">
    <property type="entry name" value="Pleckstrin-homology domain (PH domain)/Phosphotyrosine-binding domain (PTB)"/>
    <property type="match status" value="1"/>
</dbReference>
<feature type="compositionally biased region" description="Low complexity" evidence="3">
    <location>
        <begin position="893"/>
        <end position="908"/>
    </location>
</feature>
<protein>
    <recommendedName>
        <fullName evidence="6">RanBD1 domain-containing protein</fullName>
    </recommendedName>
</protein>
<dbReference type="AlphaFoldDB" id="A0A9P3FFG5"/>
<feature type="compositionally biased region" description="Low complexity" evidence="3">
    <location>
        <begin position="63"/>
        <end position="77"/>
    </location>
</feature>
<name>A0A9P3FFG5_9PEZI</name>
<dbReference type="Proteomes" id="UP000825890">
    <property type="component" value="Unassembled WGS sequence"/>
</dbReference>
<keyword evidence="2" id="KW-0509">mRNA transport</keyword>
<evidence type="ECO:0000256" key="2">
    <source>
        <dbReference type="ARBA" id="ARBA00023132"/>
    </source>
</evidence>
<evidence type="ECO:0000313" key="4">
    <source>
        <dbReference type="EMBL" id="GIZ42062.1"/>
    </source>
</evidence>
<feature type="compositionally biased region" description="Basic residues" evidence="3">
    <location>
        <begin position="39"/>
        <end position="48"/>
    </location>
</feature>
<accession>A0A9P3FFG5</accession>
<dbReference type="InterPro" id="IPR011993">
    <property type="entry name" value="PH-like_dom_sf"/>
</dbReference>
<evidence type="ECO:0000256" key="1">
    <source>
        <dbReference type="ARBA" id="ARBA00004567"/>
    </source>
</evidence>
<dbReference type="RefSeq" id="XP_044656549.1">
    <property type="nucleotide sequence ID" value="XM_044800614.1"/>
</dbReference>
<evidence type="ECO:0000313" key="5">
    <source>
        <dbReference type="Proteomes" id="UP000825890"/>
    </source>
</evidence>
<feature type="compositionally biased region" description="Polar residues" evidence="3">
    <location>
        <begin position="214"/>
        <end position="225"/>
    </location>
</feature>
<feature type="region of interest" description="Disordered" evidence="3">
    <location>
        <begin position="1"/>
        <end position="675"/>
    </location>
</feature>
<dbReference type="GO" id="GO:0005643">
    <property type="term" value="C:nuclear pore"/>
    <property type="evidence" value="ECO:0007669"/>
    <property type="project" value="UniProtKB-SubCell"/>
</dbReference>
<feature type="compositionally biased region" description="Polar residues" evidence="3">
    <location>
        <begin position="428"/>
        <end position="438"/>
    </location>
</feature>
<feature type="compositionally biased region" description="Low complexity" evidence="3">
    <location>
        <begin position="854"/>
        <end position="884"/>
    </location>
</feature>
<reference evidence="4 5" key="1">
    <citation type="submission" date="2021-01" db="EMBL/GenBank/DDBJ databases">
        <title>Cercospora kikuchii MAFF 305040 whole genome shotgun sequence.</title>
        <authorList>
            <person name="Kashiwa T."/>
            <person name="Suzuki T."/>
        </authorList>
    </citation>
    <scope>NUCLEOTIDE SEQUENCE [LARGE SCALE GENOMIC DNA]</scope>
    <source>
        <strain evidence="4 5">MAFF 305040</strain>
    </source>
</reference>
<dbReference type="PANTHER" id="PTHR38697:SF1">
    <property type="entry name" value="NUCLEAR PORE COMPLEX PROTEIN SIMILAR TO S. CEREVISIAE NUP2 (EUROFUNG)"/>
    <property type="match status" value="1"/>
</dbReference>
<feature type="compositionally biased region" description="Polar residues" evidence="3">
    <location>
        <begin position="473"/>
        <end position="520"/>
    </location>
</feature>
<proteinExistence type="predicted"/>
<feature type="compositionally biased region" description="Low complexity" evidence="3">
    <location>
        <begin position="833"/>
        <end position="843"/>
    </location>
</feature>
<dbReference type="InterPro" id="IPR053074">
    <property type="entry name" value="NPC_Nucleoporin"/>
</dbReference>
<dbReference type="OrthoDB" id="10265837at2759"/>
<feature type="compositionally biased region" description="Low complexity" evidence="3">
    <location>
        <begin position="963"/>
        <end position="972"/>
    </location>
</feature>